<dbReference type="InterPro" id="IPR036390">
    <property type="entry name" value="WH_DNA-bd_sf"/>
</dbReference>
<reference evidence="5 6" key="1">
    <citation type="submission" date="2017-08" db="EMBL/GenBank/DDBJ databases">
        <title>Infants hospitalized years apart are colonized by the same room-sourced microbial strains.</title>
        <authorList>
            <person name="Brooks B."/>
            <person name="Olm M.R."/>
            <person name="Firek B.A."/>
            <person name="Baker R."/>
            <person name="Thomas B.C."/>
            <person name="Morowitz M.J."/>
            <person name="Banfield J.F."/>
        </authorList>
    </citation>
    <scope>NUCLEOTIDE SEQUENCE [LARGE SCALE GENOMIC DNA]</scope>
    <source>
        <strain evidence="5">S2_005_002_R2_34</strain>
    </source>
</reference>
<proteinExistence type="predicted"/>
<keyword evidence="2" id="KW-0238">DNA-binding</keyword>
<sequence>MSRRRARKRWTSSLSCPGLARFAQCRRMARVRGKRVKLRRRRRSSSSDIDAVDEAILDILRGNGRATNQEIAEQLSITAATVSTRLTRLEEEKLAKVVAVADFSAFGYEMLVAAGIKVSGRSVDAVARDLVEMSEVASVHIMEGAYDIEILVVTRDFEEVKTFLLERVGAIPGISEVDPAIADIVKFGFNVAPL</sequence>
<evidence type="ECO:0000256" key="2">
    <source>
        <dbReference type="ARBA" id="ARBA00023125"/>
    </source>
</evidence>
<dbReference type="GO" id="GO:0043565">
    <property type="term" value="F:sequence-specific DNA binding"/>
    <property type="evidence" value="ECO:0007669"/>
    <property type="project" value="InterPro"/>
</dbReference>
<evidence type="ECO:0000313" key="6">
    <source>
        <dbReference type="Proteomes" id="UP000249185"/>
    </source>
</evidence>
<evidence type="ECO:0000313" key="5">
    <source>
        <dbReference type="EMBL" id="PZQ45799.1"/>
    </source>
</evidence>
<keyword evidence="1" id="KW-0805">Transcription regulation</keyword>
<dbReference type="GO" id="GO:0005829">
    <property type="term" value="C:cytosol"/>
    <property type="evidence" value="ECO:0007669"/>
    <property type="project" value="TreeGrafter"/>
</dbReference>
<dbReference type="GO" id="GO:0043200">
    <property type="term" value="P:response to amino acid"/>
    <property type="evidence" value="ECO:0007669"/>
    <property type="project" value="TreeGrafter"/>
</dbReference>
<feature type="domain" description="HTH asnC-type" evidence="4">
    <location>
        <begin position="49"/>
        <end position="109"/>
    </location>
</feature>
<dbReference type="PRINTS" id="PR00033">
    <property type="entry name" value="HTHASNC"/>
</dbReference>
<dbReference type="PANTHER" id="PTHR30154">
    <property type="entry name" value="LEUCINE-RESPONSIVE REGULATORY PROTEIN"/>
    <property type="match status" value="1"/>
</dbReference>
<dbReference type="Pfam" id="PF13412">
    <property type="entry name" value="HTH_24"/>
    <property type="match status" value="1"/>
</dbReference>
<comment type="caution">
    <text evidence="5">The sequence shown here is derived from an EMBL/GenBank/DDBJ whole genome shotgun (WGS) entry which is preliminary data.</text>
</comment>
<dbReference type="EMBL" id="QFPW01000039">
    <property type="protein sequence ID" value="PZQ45799.1"/>
    <property type="molecule type" value="Genomic_DNA"/>
</dbReference>
<gene>
    <name evidence="5" type="ORF">DI556_22055</name>
</gene>
<dbReference type="Gene3D" id="1.10.10.10">
    <property type="entry name" value="Winged helix-like DNA-binding domain superfamily/Winged helix DNA-binding domain"/>
    <property type="match status" value="1"/>
</dbReference>
<dbReference type="InterPro" id="IPR011008">
    <property type="entry name" value="Dimeric_a/b-barrel"/>
</dbReference>
<dbReference type="SUPFAM" id="SSF46785">
    <property type="entry name" value="Winged helix' DNA-binding domain"/>
    <property type="match status" value="1"/>
</dbReference>
<organism evidence="5 6">
    <name type="scientific">Rhodovulum sulfidophilum</name>
    <name type="common">Rhodobacter sulfidophilus</name>
    <dbReference type="NCBI Taxonomy" id="35806"/>
    <lineage>
        <taxon>Bacteria</taxon>
        <taxon>Pseudomonadati</taxon>
        <taxon>Pseudomonadota</taxon>
        <taxon>Alphaproteobacteria</taxon>
        <taxon>Rhodobacterales</taxon>
        <taxon>Paracoccaceae</taxon>
        <taxon>Rhodovulum</taxon>
    </lineage>
</organism>
<dbReference type="InterPro" id="IPR011991">
    <property type="entry name" value="ArsR-like_HTH"/>
</dbReference>
<name>A0A2W5N082_RHOSU</name>
<dbReference type="SMART" id="SM00344">
    <property type="entry name" value="HTH_ASNC"/>
    <property type="match status" value="1"/>
</dbReference>
<dbReference type="InterPro" id="IPR019888">
    <property type="entry name" value="Tscrpt_reg_AsnC-like"/>
</dbReference>
<keyword evidence="3" id="KW-0804">Transcription</keyword>
<evidence type="ECO:0000256" key="3">
    <source>
        <dbReference type="ARBA" id="ARBA00023163"/>
    </source>
</evidence>
<evidence type="ECO:0000256" key="1">
    <source>
        <dbReference type="ARBA" id="ARBA00023015"/>
    </source>
</evidence>
<dbReference type="InterPro" id="IPR036388">
    <property type="entry name" value="WH-like_DNA-bd_sf"/>
</dbReference>
<dbReference type="Pfam" id="PF01037">
    <property type="entry name" value="AsnC_trans_reg"/>
    <property type="match status" value="1"/>
</dbReference>
<dbReference type="Gene3D" id="3.30.70.920">
    <property type="match status" value="1"/>
</dbReference>
<dbReference type="SUPFAM" id="SSF54909">
    <property type="entry name" value="Dimeric alpha+beta barrel"/>
    <property type="match status" value="1"/>
</dbReference>
<protein>
    <submittedName>
        <fullName evidence="5">AsnC family transcriptional regulator</fullName>
    </submittedName>
</protein>
<accession>A0A2W5N082</accession>
<dbReference type="InterPro" id="IPR000485">
    <property type="entry name" value="AsnC-type_HTH_dom"/>
</dbReference>
<dbReference type="AlphaFoldDB" id="A0A2W5N082"/>
<dbReference type="PANTHER" id="PTHR30154:SF34">
    <property type="entry name" value="TRANSCRIPTIONAL REGULATOR AZLB"/>
    <property type="match status" value="1"/>
</dbReference>
<dbReference type="Proteomes" id="UP000249185">
    <property type="component" value="Unassembled WGS sequence"/>
</dbReference>
<dbReference type="GO" id="GO:0006355">
    <property type="term" value="P:regulation of DNA-templated transcription"/>
    <property type="evidence" value="ECO:0007669"/>
    <property type="project" value="UniProtKB-ARBA"/>
</dbReference>
<dbReference type="CDD" id="cd00090">
    <property type="entry name" value="HTH_ARSR"/>
    <property type="match status" value="1"/>
</dbReference>
<evidence type="ECO:0000259" key="4">
    <source>
        <dbReference type="PROSITE" id="PS50956"/>
    </source>
</evidence>
<dbReference type="InterPro" id="IPR019887">
    <property type="entry name" value="Tscrpt_reg_AsnC/Lrp_C"/>
</dbReference>
<dbReference type="PROSITE" id="PS50956">
    <property type="entry name" value="HTH_ASNC_2"/>
    <property type="match status" value="1"/>
</dbReference>